<proteinExistence type="predicted"/>
<name>A0ABV6QZQ0_9ACTN</name>
<evidence type="ECO:0000313" key="2">
    <source>
        <dbReference type="EMBL" id="MFC0629177.1"/>
    </source>
</evidence>
<keyword evidence="1" id="KW-0472">Membrane</keyword>
<feature type="transmembrane region" description="Helical" evidence="1">
    <location>
        <begin position="40"/>
        <end position="57"/>
    </location>
</feature>
<organism evidence="2 3">
    <name type="scientific">Kribbella deserti</name>
    <dbReference type="NCBI Taxonomy" id="1926257"/>
    <lineage>
        <taxon>Bacteria</taxon>
        <taxon>Bacillati</taxon>
        <taxon>Actinomycetota</taxon>
        <taxon>Actinomycetes</taxon>
        <taxon>Propionibacteriales</taxon>
        <taxon>Kribbellaceae</taxon>
        <taxon>Kribbella</taxon>
    </lineage>
</organism>
<sequence length="61" mass="6515">MLIVSSARRHPSAVLLVVQLLGVLVYPAMATSGSGIGRVAFEILGIIVLTLAVFSVWRHLD</sequence>
<keyword evidence="3" id="KW-1185">Reference proteome</keyword>
<evidence type="ECO:0000256" key="1">
    <source>
        <dbReference type="SAM" id="Phobius"/>
    </source>
</evidence>
<comment type="caution">
    <text evidence="2">The sequence shown here is derived from an EMBL/GenBank/DDBJ whole genome shotgun (WGS) entry which is preliminary data.</text>
</comment>
<dbReference type="Proteomes" id="UP001589890">
    <property type="component" value="Unassembled WGS sequence"/>
</dbReference>
<accession>A0ABV6QZQ0</accession>
<keyword evidence="1" id="KW-0812">Transmembrane</keyword>
<dbReference type="RefSeq" id="WP_380056806.1">
    <property type="nucleotide sequence ID" value="NZ_JBHLTC010000047.1"/>
</dbReference>
<dbReference type="EMBL" id="JBHLTC010000047">
    <property type="protein sequence ID" value="MFC0629177.1"/>
    <property type="molecule type" value="Genomic_DNA"/>
</dbReference>
<evidence type="ECO:0000313" key="3">
    <source>
        <dbReference type="Proteomes" id="UP001589890"/>
    </source>
</evidence>
<gene>
    <name evidence="2" type="ORF">ACFFGN_34250</name>
</gene>
<keyword evidence="1" id="KW-1133">Transmembrane helix</keyword>
<reference evidence="2 3" key="1">
    <citation type="submission" date="2024-09" db="EMBL/GenBank/DDBJ databases">
        <authorList>
            <person name="Sun Q."/>
            <person name="Mori K."/>
        </authorList>
    </citation>
    <scope>NUCLEOTIDE SEQUENCE [LARGE SCALE GENOMIC DNA]</scope>
    <source>
        <strain evidence="2 3">CGMCC 1.15906</strain>
    </source>
</reference>
<protein>
    <submittedName>
        <fullName evidence="2">Uncharacterized protein</fullName>
    </submittedName>
</protein>